<dbReference type="EMBL" id="BARV01018104">
    <property type="protein sequence ID" value="GAI30733.1"/>
    <property type="molecule type" value="Genomic_DNA"/>
</dbReference>
<accession>X1MHH4</accession>
<reference evidence="1" key="1">
    <citation type="journal article" date="2014" name="Front. Microbiol.">
        <title>High frequency of phylogenetically diverse reductive dehalogenase-homologous genes in deep subseafloor sedimentary metagenomes.</title>
        <authorList>
            <person name="Kawai M."/>
            <person name="Futagami T."/>
            <person name="Toyoda A."/>
            <person name="Takaki Y."/>
            <person name="Nishi S."/>
            <person name="Hori S."/>
            <person name="Arai W."/>
            <person name="Tsubouchi T."/>
            <person name="Morono Y."/>
            <person name="Uchiyama I."/>
            <person name="Ito T."/>
            <person name="Fujiyama A."/>
            <person name="Inagaki F."/>
            <person name="Takami H."/>
        </authorList>
    </citation>
    <scope>NUCLEOTIDE SEQUENCE</scope>
    <source>
        <strain evidence="1">Expedition CK06-06</strain>
    </source>
</reference>
<sequence>PFVALAALDSKMITKEKCLIPNPGKNTTYKDARKFVFCFFCQNE</sequence>
<name>X1MHH4_9ZZZZ</name>
<evidence type="ECO:0000313" key="1">
    <source>
        <dbReference type="EMBL" id="GAI30733.1"/>
    </source>
</evidence>
<proteinExistence type="predicted"/>
<organism evidence="1">
    <name type="scientific">marine sediment metagenome</name>
    <dbReference type="NCBI Taxonomy" id="412755"/>
    <lineage>
        <taxon>unclassified sequences</taxon>
        <taxon>metagenomes</taxon>
        <taxon>ecological metagenomes</taxon>
    </lineage>
</organism>
<feature type="non-terminal residue" evidence="1">
    <location>
        <position position="1"/>
    </location>
</feature>
<dbReference type="AlphaFoldDB" id="X1MHH4"/>
<comment type="caution">
    <text evidence="1">The sequence shown here is derived from an EMBL/GenBank/DDBJ whole genome shotgun (WGS) entry which is preliminary data.</text>
</comment>
<gene>
    <name evidence="1" type="ORF">S06H3_30698</name>
</gene>
<protein>
    <submittedName>
        <fullName evidence="1">Uncharacterized protein</fullName>
    </submittedName>
</protein>